<reference evidence="1 2" key="1">
    <citation type="submission" date="2019-08" db="EMBL/GenBank/DDBJ databases">
        <title>Whole genome of Aphis craccivora.</title>
        <authorList>
            <person name="Voronova N.V."/>
            <person name="Shulinski R.S."/>
            <person name="Bandarenka Y.V."/>
            <person name="Zhorov D.G."/>
            <person name="Warner D."/>
        </authorList>
    </citation>
    <scope>NUCLEOTIDE SEQUENCE [LARGE SCALE GENOMIC DNA]</scope>
    <source>
        <strain evidence="1">180601</strain>
        <tissue evidence="1">Whole Body</tissue>
    </source>
</reference>
<organism evidence="1 2">
    <name type="scientific">Aphis craccivora</name>
    <name type="common">Cowpea aphid</name>
    <dbReference type="NCBI Taxonomy" id="307492"/>
    <lineage>
        <taxon>Eukaryota</taxon>
        <taxon>Metazoa</taxon>
        <taxon>Ecdysozoa</taxon>
        <taxon>Arthropoda</taxon>
        <taxon>Hexapoda</taxon>
        <taxon>Insecta</taxon>
        <taxon>Pterygota</taxon>
        <taxon>Neoptera</taxon>
        <taxon>Paraneoptera</taxon>
        <taxon>Hemiptera</taxon>
        <taxon>Sternorrhyncha</taxon>
        <taxon>Aphidomorpha</taxon>
        <taxon>Aphidoidea</taxon>
        <taxon>Aphididae</taxon>
        <taxon>Aphidini</taxon>
        <taxon>Aphis</taxon>
        <taxon>Aphis</taxon>
    </lineage>
</organism>
<proteinExistence type="predicted"/>
<protein>
    <submittedName>
        <fullName evidence="1">Uncharacterized protein</fullName>
    </submittedName>
</protein>
<keyword evidence="2" id="KW-1185">Reference proteome</keyword>
<gene>
    <name evidence="1" type="ORF">FWK35_00027827</name>
</gene>
<dbReference type="EMBL" id="VUJU01008556">
    <property type="protein sequence ID" value="KAF0729051.1"/>
    <property type="molecule type" value="Genomic_DNA"/>
</dbReference>
<dbReference type="OrthoDB" id="6746758at2759"/>
<name>A0A6G0WNZ8_APHCR</name>
<evidence type="ECO:0000313" key="1">
    <source>
        <dbReference type="EMBL" id="KAF0729051.1"/>
    </source>
</evidence>
<dbReference type="Proteomes" id="UP000478052">
    <property type="component" value="Unassembled WGS sequence"/>
</dbReference>
<sequence>MFPKLTNTDDHFSKNLQLLPCSFLMIYIQKKTKLQPAFNNKLPISVAKYNDLLKLCNSGVIPNRYHKEFKSLKRNENIDDVLGETDEEDNNIILETDPIDY</sequence>
<accession>A0A6G0WNZ8</accession>
<dbReference type="AlphaFoldDB" id="A0A6G0WNZ8"/>
<comment type="caution">
    <text evidence="1">The sequence shown here is derived from an EMBL/GenBank/DDBJ whole genome shotgun (WGS) entry which is preliminary data.</text>
</comment>
<evidence type="ECO:0000313" key="2">
    <source>
        <dbReference type="Proteomes" id="UP000478052"/>
    </source>
</evidence>